<evidence type="ECO:0000256" key="1">
    <source>
        <dbReference type="SAM" id="Phobius"/>
    </source>
</evidence>
<dbReference type="HOGENOM" id="CLU_029834_0_0_11"/>
<feature type="transmembrane region" description="Helical" evidence="1">
    <location>
        <begin position="408"/>
        <end position="427"/>
    </location>
</feature>
<feature type="transmembrane region" description="Helical" evidence="1">
    <location>
        <begin position="439"/>
        <end position="462"/>
    </location>
</feature>
<keyword evidence="1" id="KW-0812">Transmembrane</keyword>
<evidence type="ECO:0000313" key="2">
    <source>
        <dbReference type="EMBL" id="ERK71222.1"/>
    </source>
</evidence>
<keyword evidence="1" id="KW-0472">Membrane</keyword>
<feature type="transmembrane region" description="Helical" evidence="1">
    <location>
        <begin position="374"/>
        <end position="396"/>
    </location>
</feature>
<dbReference type="PATRIC" id="fig|1358026.3.peg.2059"/>
<name>U2T941_LEIAQ</name>
<accession>U2T941</accession>
<feature type="transmembrane region" description="Helical" evidence="1">
    <location>
        <begin position="173"/>
        <end position="191"/>
    </location>
</feature>
<dbReference type="EMBL" id="AWVQ01000313">
    <property type="protein sequence ID" value="ERK71222.1"/>
    <property type="molecule type" value="Genomic_DNA"/>
</dbReference>
<protein>
    <recommendedName>
        <fullName evidence="4">Tat pathway signal sequence domain protein</fullName>
    </recommendedName>
</protein>
<dbReference type="Proteomes" id="UP000016605">
    <property type="component" value="Unassembled WGS sequence"/>
</dbReference>
<feature type="transmembrane region" description="Helical" evidence="1">
    <location>
        <begin position="21"/>
        <end position="39"/>
    </location>
</feature>
<proteinExistence type="predicted"/>
<feature type="transmembrane region" description="Helical" evidence="1">
    <location>
        <begin position="482"/>
        <end position="504"/>
    </location>
</feature>
<comment type="caution">
    <text evidence="2">The sequence shown here is derived from an EMBL/GenBank/DDBJ whole genome shotgun (WGS) entry which is preliminary data.</text>
</comment>
<organism evidence="2 3">
    <name type="scientific">Leifsonia aquatica ATCC 14665</name>
    <dbReference type="NCBI Taxonomy" id="1358026"/>
    <lineage>
        <taxon>Bacteria</taxon>
        <taxon>Bacillati</taxon>
        <taxon>Actinomycetota</taxon>
        <taxon>Actinomycetes</taxon>
        <taxon>Micrococcales</taxon>
        <taxon>Microbacteriaceae</taxon>
        <taxon>Leifsonia</taxon>
    </lineage>
</organism>
<dbReference type="AlphaFoldDB" id="U2T941"/>
<feature type="transmembrane region" description="Helical" evidence="1">
    <location>
        <begin position="144"/>
        <end position="166"/>
    </location>
</feature>
<keyword evidence="1" id="KW-1133">Transmembrane helix</keyword>
<evidence type="ECO:0000313" key="3">
    <source>
        <dbReference type="Proteomes" id="UP000016605"/>
    </source>
</evidence>
<gene>
    <name evidence="2" type="ORF">N136_02423</name>
</gene>
<dbReference type="InterPro" id="IPR018674">
    <property type="entry name" value="DUF2142_membrane"/>
</dbReference>
<sequence>MRVTASDSPAIAVRRSRSVRTFWIPFVFLAVLSSLWALASPLFSVPDENAHAAKAIAQVRGQVIGAVEPGAKYLVVQLPPGYHYNHSAMCFLFVPEDSAHCAVHFGDGTGSSTFDTWVGAYNPIYYYLVGWPSLLTDQGEAGVYGMRIAGALLCSALLAFGFQAALSSRRSRWLPLGMMLVAGPMVLYLAGSVNPNGLEVAAAAGLWATLLRLLERHDPLSDDVGLPRAYLWTLVTVSAILLANARSIGPLWVVVIVAACVAVVGWRAARAFFSRGRTYIWVGVIAVGMLFSAAWTIATNGAGGQAGANDAPLVGASVVSGVAAMLRRTPGYVQQGLGVFGWLDTPLPWMLYALVVVAIGVLVILAVSGAGRRAAVVVVCALAGAVLIPAVVQGVQISRTGLIWQGRYGLLLYIAVPLLAAWMLSRAGGSRLDFLSVRVVRIGLALCALFGVLAFFTVLRRYVTGFGHGIGAMFHPEWQPPLGWELLLVLYGLATVGFAVWLGFQTGHRDPAADLPERPVDATIEAASPAVPGGR</sequence>
<dbReference type="Pfam" id="PF09913">
    <property type="entry name" value="DUF2142"/>
    <property type="match status" value="1"/>
</dbReference>
<reference evidence="2 3" key="1">
    <citation type="submission" date="2013-08" db="EMBL/GenBank/DDBJ databases">
        <authorList>
            <person name="Weinstock G."/>
            <person name="Sodergren E."/>
            <person name="Wylie T."/>
            <person name="Fulton L."/>
            <person name="Fulton R."/>
            <person name="Fronick C."/>
            <person name="O'Laughlin M."/>
            <person name="Godfrey J."/>
            <person name="Miner T."/>
            <person name="Herter B."/>
            <person name="Appelbaum E."/>
            <person name="Cordes M."/>
            <person name="Lek S."/>
            <person name="Wollam A."/>
            <person name="Pepin K.H."/>
            <person name="Palsikar V.B."/>
            <person name="Mitreva M."/>
            <person name="Wilson R.K."/>
        </authorList>
    </citation>
    <scope>NUCLEOTIDE SEQUENCE [LARGE SCALE GENOMIC DNA]</scope>
    <source>
        <strain evidence="2 3">ATCC 14665</strain>
    </source>
</reference>
<feature type="transmembrane region" description="Helical" evidence="1">
    <location>
        <begin position="249"/>
        <end position="266"/>
    </location>
</feature>
<evidence type="ECO:0008006" key="4">
    <source>
        <dbReference type="Google" id="ProtNLM"/>
    </source>
</evidence>
<feature type="transmembrane region" description="Helical" evidence="1">
    <location>
        <begin position="278"/>
        <end position="298"/>
    </location>
</feature>
<feature type="transmembrane region" description="Helical" evidence="1">
    <location>
        <begin position="349"/>
        <end position="367"/>
    </location>
</feature>